<name>A0A9Q0TR09_9ROSI</name>
<keyword evidence="3" id="KW-1185">Reference proteome</keyword>
<protein>
    <submittedName>
        <fullName evidence="2">PROTEIN WHAT'S THIS FACTOR 1-like protein CHLOROPLASTIC</fullName>
    </submittedName>
</protein>
<organism evidence="2 3">
    <name type="scientific">Salix koriyanagi</name>
    <dbReference type="NCBI Taxonomy" id="2511006"/>
    <lineage>
        <taxon>Eukaryota</taxon>
        <taxon>Viridiplantae</taxon>
        <taxon>Streptophyta</taxon>
        <taxon>Embryophyta</taxon>
        <taxon>Tracheophyta</taxon>
        <taxon>Spermatophyta</taxon>
        <taxon>Magnoliopsida</taxon>
        <taxon>eudicotyledons</taxon>
        <taxon>Gunneridae</taxon>
        <taxon>Pentapetalae</taxon>
        <taxon>rosids</taxon>
        <taxon>fabids</taxon>
        <taxon>Malpighiales</taxon>
        <taxon>Salicaceae</taxon>
        <taxon>Saliceae</taxon>
        <taxon>Salix</taxon>
    </lineage>
</organism>
<comment type="caution">
    <text evidence="2">The sequence shown here is derived from an EMBL/GenBank/DDBJ whole genome shotgun (WGS) entry which is preliminary data.</text>
</comment>
<dbReference type="AlphaFoldDB" id="A0A9Q0TR09"/>
<accession>A0A9Q0TR09</accession>
<evidence type="ECO:0000313" key="3">
    <source>
        <dbReference type="Proteomes" id="UP001151752"/>
    </source>
</evidence>
<feature type="domain" description="PORR" evidence="1">
    <location>
        <begin position="2"/>
        <end position="58"/>
    </location>
</feature>
<dbReference type="EMBL" id="JAPFFM010000014">
    <property type="protein sequence ID" value="KAJ6716222.1"/>
    <property type="molecule type" value="Genomic_DNA"/>
</dbReference>
<evidence type="ECO:0000259" key="1">
    <source>
        <dbReference type="Pfam" id="PF11955"/>
    </source>
</evidence>
<proteinExistence type="predicted"/>
<dbReference type="PANTHER" id="PTHR31476">
    <property type="entry name" value="PROTEIN WHAT'S THIS FACTOR 1 HOMOLOG, CHLOROPLASTIC"/>
    <property type="match status" value="1"/>
</dbReference>
<dbReference type="InterPro" id="IPR021099">
    <property type="entry name" value="PORR_domain"/>
</dbReference>
<sequence length="82" mass="9469">MQEKEALLALIPDAVTRLRKLIMMSNEGRLRLEQVRIAKYEFGLPDDFEYSVVLKYPEVDGDRKMIKKLTKRGVRKELGGSS</sequence>
<gene>
    <name evidence="2" type="ORF">OIU74_008866</name>
</gene>
<dbReference type="InterPro" id="IPR045040">
    <property type="entry name" value="PORR_fam"/>
</dbReference>
<dbReference type="Proteomes" id="UP001151752">
    <property type="component" value="Chromosome 9"/>
</dbReference>
<reference evidence="2" key="2">
    <citation type="journal article" date="2023" name="Int. J. Mol. Sci.">
        <title>De Novo Assembly and Annotation of 11 Diverse Shrub Willow (Salix) Genomes Reveals Novel Gene Organization in Sex-Linked Regions.</title>
        <authorList>
            <person name="Hyden B."/>
            <person name="Feng K."/>
            <person name="Yates T.B."/>
            <person name="Jawdy S."/>
            <person name="Cereghino C."/>
            <person name="Smart L.B."/>
            <person name="Muchero W."/>
        </authorList>
    </citation>
    <scope>NUCLEOTIDE SEQUENCE</scope>
    <source>
        <tissue evidence="2">Shoot tip</tissue>
    </source>
</reference>
<dbReference type="GO" id="GO:0003723">
    <property type="term" value="F:RNA binding"/>
    <property type="evidence" value="ECO:0007669"/>
    <property type="project" value="InterPro"/>
</dbReference>
<reference evidence="2" key="1">
    <citation type="submission" date="2022-11" db="EMBL/GenBank/DDBJ databases">
        <authorList>
            <person name="Hyden B.L."/>
            <person name="Feng K."/>
            <person name="Yates T."/>
            <person name="Jawdy S."/>
            <person name="Smart L.B."/>
            <person name="Muchero W."/>
        </authorList>
    </citation>
    <scope>NUCLEOTIDE SEQUENCE</scope>
    <source>
        <tissue evidence="2">Shoot tip</tissue>
    </source>
</reference>
<evidence type="ECO:0000313" key="2">
    <source>
        <dbReference type="EMBL" id="KAJ6716222.1"/>
    </source>
</evidence>
<dbReference type="Pfam" id="PF11955">
    <property type="entry name" value="PORR"/>
    <property type="match status" value="1"/>
</dbReference>
<dbReference type="PANTHER" id="PTHR31476:SF9">
    <property type="entry name" value="PROTEIN ROOT PRIMORDIUM DEFECTIVE 1"/>
    <property type="match status" value="1"/>
</dbReference>